<dbReference type="KEGG" id="uma:UMAG_11522"/>
<evidence type="ECO:0000313" key="2">
    <source>
        <dbReference type="EMBL" id="KIS67902.1"/>
    </source>
</evidence>
<gene>
    <name evidence="2" type="ORF">UMAG_11522</name>
</gene>
<feature type="region of interest" description="Disordered" evidence="1">
    <location>
        <begin position="179"/>
        <end position="234"/>
    </location>
</feature>
<sequence>MARPRSSLAPAKVRTQARRRAMVSDSFILKHYTLLNSLSRYAEDVARSHSQLPRKRLFSSSEQEAQNKARKLDRLKQRYPVGEVWNYSWPLPLPQLPAHSQTPSERVFKLVEHVVRDTFDEDYATFRSPQWAKQHRIRKDHLERIVVDPNEVHESATAANALVETVLNRVIAGIKKGAIGSQKSPNSAGNSGSPGIRVHTSFDATSSQPQEAPSSSSSTRIDSTIVTDPELDDKELDKEINEDGQYAMHWKELLAYLESTVGSSKTAQWRNWHLLNAIAKTRQRCEQLFGHQ</sequence>
<feature type="compositionally biased region" description="Low complexity" evidence="1">
    <location>
        <begin position="204"/>
        <end position="218"/>
    </location>
</feature>
<feature type="compositionally biased region" description="Low complexity" evidence="1">
    <location>
        <begin position="184"/>
        <end position="195"/>
    </location>
</feature>
<dbReference type="STRING" id="237631.A0A0D1C253"/>
<dbReference type="InParanoid" id="A0A0D1C253"/>
<dbReference type="VEuPathDB" id="FungiDB:UMAG_11522"/>
<organism evidence="2 3">
    <name type="scientific">Mycosarcoma maydis</name>
    <name type="common">Corn smut fungus</name>
    <name type="synonym">Ustilago maydis</name>
    <dbReference type="NCBI Taxonomy" id="5270"/>
    <lineage>
        <taxon>Eukaryota</taxon>
        <taxon>Fungi</taxon>
        <taxon>Dikarya</taxon>
        <taxon>Basidiomycota</taxon>
        <taxon>Ustilaginomycotina</taxon>
        <taxon>Ustilaginomycetes</taxon>
        <taxon>Ustilaginales</taxon>
        <taxon>Ustilaginaceae</taxon>
        <taxon>Mycosarcoma</taxon>
    </lineage>
</organism>
<proteinExistence type="predicted"/>
<evidence type="ECO:0000313" key="3">
    <source>
        <dbReference type="Proteomes" id="UP000000561"/>
    </source>
</evidence>
<dbReference type="OrthoDB" id="2555777at2759"/>
<dbReference type="AlphaFoldDB" id="A0A0D1C253"/>
<name>A0A0D1C253_MYCMD</name>
<accession>A0A0D1C253</accession>
<dbReference type="EMBL" id="CM003150">
    <property type="protein sequence ID" value="KIS67902.1"/>
    <property type="molecule type" value="Genomic_DNA"/>
</dbReference>
<dbReference type="Proteomes" id="UP000000561">
    <property type="component" value="Chromosome 11"/>
</dbReference>
<reference evidence="2 3" key="1">
    <citation type="journal article" date="2006" name="Nature">
        <title>Insights from the genome of the biotrophic fungal plant pathogen Ustilago maydis.</title>
        <authorList>
            <person name="Kamper J."/>
            <person name="Kahmann R."/>
            <person name="Bolker M."/>
            <person name="Ma L.J."/>
            <person name="Brefort T."/>
            <person name="Saville B.J."/>
            <person name="Banuett F."/>
            <person name="Kronstad J.W."/>
            <person name="Gold S.E."/>
            <person name="Muller O."/>
            <person name="Perlin M.H."/>
            <person name="Wosten H.A."/>
            <person name="de Vries R."/>
            <person name="Ruiz-Herrera J."/>
            <person name="Reynaga-Pena C.G."/>
            <person name="Snetselaar K."/>
            <person name="McCann M."/>
            <person name="Perez-Martin J."/>
            <person name="Feldbrugge M."/>
            <person name="Basse C.W."/>
            <person name="Steinberg G."/>
            <person name="Ibeas J.I."/>
            <person name="Holloman W."/>
            <person name="Guzman P."/>
            <person name="Farman M."/>
            <person name="Stajich J.E."/>
            <person name="Sentandreu R."/>
            <person name="Gonzalez-Prieto J.M."/>
            <person name="Kennell J.C."/>
            <person name="Molina L."/>
            <person name="Schirawski J."/>
            <person name="Mendoza-Mendoza A."/>
            <person name="Greilinger D."/>
            <person name="Munch K."/>
            <person name="Rossel N."/>
            <person name="Scherer M."/>
            <person name="Vranes M."/>
            <person name="Ladendorf O."/>
            <person name="Vincon V."/>
            <person name="Fuchs U."/>
            <person name="Sandrock B."/>
            <person name="Meng S."/>
            <person name="Ho E.C."/>
            <person name="Cahill M.J."/>
            <person name="Boyce K.J."/>
            <person name="Klose J."/>
            <person name="Klosterman S.J."/>
            <person name="Deelstra H.J."/>
            <person name="Ortiz-Castellanos L."/>
            <person name="Li W."/>
            <person name="Sanchez-Alonso P."/>
            <person name="Schreier P.H."/>
            <person name="Hauser-Hahn I."/>
            <person name="Vaupel M."/>
            <person name="Koopmann E."/>
            <person name="Friedrich G."/>
            <person name="Voss H."/>
            <person name="Schluter T."/>
            <person name="Margolis J."/>
            <person name="Platt D."/>
            <person name="Swimmer C."/>
            <person name="Gnirke A."/>
            <person name="Chen F."/>
            <person name="Vysotskaia V."/>
            <person name="Mannhaupt G."/>
            <person name="Guldener U."/>
            <person name="Munsterkotter M."/>
            <person name="Haase D."/>
            <person name="Oesterheld M."/>
            <person name="Mewes H.W."/>
            <person name="Mauceli E.W."/>
            <person name="DeCaprio D."/>
            <person name="Wade C.M."/>
            <person name="Butler J."/>
            <person name="Young S."/>
            <person name="Jaffe D.B."/>
            <person name="Calvo S."/>
            <person name="Nusbaum C."/>
            <person name="Galagan J."/>
            <person name="Birren B.W."/>
        </authorList>
    </citation>
    <scope>NUCLEOTIDE SEQUENCE [LARGE SCALE GENOMIC DNA]</scope>
    <source>
        <strain evidence="3">DSM 14603 / FGSC 9021 / UM521</strain>
    </source>
</reference>
<dbReference type="GeneID" id="23567395"/>
<dbReference type="eggNOG" id="ENOG502RADW">
    <property type="taxonomic scope" value="Eukaryota"/>
</dbReference>
<keyword evidence="3" id="KW-1185">Reference proteome</keyword>
<protein>
    <submittedName>
        <fullName evidence="2">Uncharacterized protein</fullName>
    </submittedName>
</protein>
<evidence type="ECO:0000256" key="1">
    <source>
        <dbReference type="SAM" id="MobiDB-lite"/>
    </source>
</evidence>
<dbReference type="RefSeq" id="XP_011390564.1">
    <property type="nucleotide sequence ID" value="XM_011392262.1"/>
</dbReference>